<dbReference type="EMBL" id="JACEIK010005444">
    <property type="protein sequence ID" value="MCE0481533.1"/>
    <property type="molecule type" value="Genomic_DNA"/>
</dbReference>
<keyword evidence="2" id="KW-1185">Reference proteome</keyword>
<name>A0ABS8VL54_DATST</name>
<proteinExistence type="predicted"/>
<comment type="caution">
    <text evidence="1">The sequence shown here is derived from an EMBL/GenBank/DDBJ whole genome shotgun (WGS) entry which is preliminary data.</text>
</comment>
<accession>A0ABS8VL54</accession>
<reference evidence="1 2" key="1">
    <citation type="journal article" date="2021" name="BMC Genomics">
        <title>Datura genome reveals duplications of psychoactive alkaloid biosynthetic genes and high mutation rate following tissue culture.</title>
        <authorList>
            <person name="Rajewski A."/>
            <person name="Carter-House D."/>
            <person name="Stajich J."/>
            <person name="Litt A."/>
        </authorList>
    </citation>
    <scope>NUCLEOTIDE SEQUENCE [LARGE SCALE GENOMIC DNA]</scope>
    <source>
        <strain evidence="1">AR-01</strain>
    </source>
</reference>
<dbReference type="Proteomes" id="UP000823775">
    <property type="component" value="Unassembled WGS sequence"/>
</dbReference>
<sequence>EKLVDVDGRSIKREKDKKAMVDQKLGLELGVKSRIGVKSRVLSQCRDLESKVMIGDRDRGSGLTEES</sequence>
<evidence type="ECO:0000313" key="2">
    <source>
        <dbReference type="Proteomes" id="UP000823775"/>
    </source>
</evidence>
<evidence type="ECO:0000313" key="1">
    <source>
        <dbReference type="EMBL" id="MCE0481533.1"/>
    </source>
</evidence>
<organism evidence="1 2">
    <name type="scientific">Datura stramonium</name>
    <name type="common">Jimsonweed</name>
    <name type="synonym">Common thornapple</name>
    <dbReference type="NCBI Taxonomy" id="4076"/>
    <lineage>
        <taxon>Eukaryota</taxon>
        <taxon>Viridiplantae</taxon>
        <taxon>Streptophyta</taxon>
        <taxon>Embryophyta</taxon>
        <taxon>Tracheophyta</taxon>
        <taxon>Spermatophyta</taxon>
        <taxon>Magnoliopsida</taxon>
        <taxon>eudicotyledons</taxon>
        <taxon>Gunneridae</taxon>
        <taxon>Pentapetalae</taxon>
        <taxon>asterids</taxon>
        <taxon>lamiids</taxon>
        <taxon>Solanales</taxon>
        <taxon>Solanaceae</taxon>
        <taxon>Solanoideae</taxon>
        <taxon>Datureae</taxon>
        <taxon>Datura</taxon>
    </lineage>
</organism>
<gene>
    <name evidence="1" type="ORF">HAX54_039343</name>
</gene>
<feature type="non-terminal residue" evidence="1">
    <location>
        <position position="1"/>
    </location>
</feature>
<protein>
    <submittedName>
        <fullName evidence="1">Uncharacterized protein</fullName>
    </submittedName>
</protein>